<dbReference type="Pfam" id="PF09339">
    <property type="entry name" value="HTH_IclR"/>
    <property type="match status" value="1"/>
</dbReference>
<dbReference type="EMBL" id="LN515531">
    <property type="protein sequence ID" value="CEA13983.1"/>
    <property type="molecule type" value="Genomic_DNA"/>
</dbReference>
<comment type="catalytic activity">
    <reaction evidence="3">
        <text>L-tyrosyl-[protein] + ATP = O-(5'-adenylyl)-L-tyrosyl-[protein] + diphosphate</text>
        <dbReference type="Rhea" id="RHEA:54288"/>
        <dbReference type="Rhea" id="RHEA-COMP:10136"/>
        <dbReference type="Rhea" id="RHEA-COMP:13846"/>
        <dbReference type="ChEBI" id="CHEBI:30616"/>
        <dbReference type="ChEBI" id="CHEBI:33019"/>
        <dbReference type="ChEBI" id="CHEBI:46858"/>
        <dbReference type="ChEBI" id="CHEBI:83624"/>
        <dbReference type="EC" id="2.7.7.108"/>
    </reaction>
</comment>
<dbReference type="EMBL" id="LN734822">
    <property type="protein sequence ID" value="CEL24980.1"/>
    <property type="molecule type" value="Genomic_DNA"/>
</dbReference>
<protein>
    <recommendedName>
        <fullName evidence="1">protein adenylyltransferase</fullName>
        <ecNumber evidence="1">2.7.7.108</ecNumber>
    </recommendedName>
</protein>
<name>A0A090I3W1_METFO</name>
<proteinExistence type="predicted"/>
<dbReference type="GeneID" id="26739588"/>
<sequence length="282" mass="32967">MVLNLEQFNLEDLAARNTLKILRFMIQKPYLTWGLTELSNELSISKSNVSRILKVLLAHHIINQQKTQRKKVYRINSGLNLVKIFWKLFMEEKRQNVRPDFKNRIDLLYNKIGDEVDLFILFGSVATGLATKKSDIDVVVVSEKPLDVKKYDFLPYRFEIHQYNWQDIQSPVDFVVLESLINGIVYKGDVWEIIAQLDTFPKPYIIYRLEKAKEFLNKAESLEGPAREYYENMAKVTIGEVHSVIREGRTVPKGEIELENLNETIKELEMSISRQGDKIWLT</sequence>
<dbReference type="SUPFAM" id="SSF81301">
    <property type="entry name" value="Nucleotidyltransferase"/>
    <property type="match status" value="1"/>
</dbReference>
<organism evidence="8">
    <name type="scientific">Methanobacterium formicicum</name>
    <dbReference type="NCBI Taxonomy" id="2162"/>
    <lineage>
        <taxon>Archaea</taxon>
        <taxon>Methanobacteriati</taxon>
        <taxon>Methanobacteriota</taxon>
        <taxon>Methanomada group</taxon>
        <taxon>Methanobacteria</taxon>
        <taxon>Methanobacteriales</taxon>
        <taxon>Methanobacteriaceae</taxon>
        <taxon>Methanobacterium</taxon>
    </lineage>
</organism>
<feature type="domain" description="HTH iclR-type" evidence="6">
    <location>
        <begin position="16"/>
        <end position="64"/>
    </location>
</feature>
<dbReference type="InterPro" id="IPR011991">
    <property type="entry name" value="ArsR-like_HTH"/>
</dbReference>
<evidence type="ECO:0000313" key="10">
    <source>
        <dbReference type="Proteomes" id="UP000062768"/>
    </source>
</evidence>
<dbReference type="AlphaFoldDB" id="A0A090I3W1"/>
<dbReference type="STRING" id="2162.BRM9_0999"/>
<dbReference type="PATRIC" id="fig|2162.10.peg.1405"/>
<evidence type="ECO:0000256" key="2">
    <source>
        <dbReference type="ARBA" id="ARBA00047518"/>
    </source>
</evidence>
<dbReference type="EMBL" id="CP006933">
    <property type="protein sequence ID" value="AIS31815.1"/>
    <property type="molecule type" value="Genomic_DNA"/>
</dbReference>
<dbReference type="GO" id="GO:0006355">
    <property type="term" value="P:regulation of DNA-templated transcription"/>
    <property type="evidence" value="ECO:0007669"/>
    <property type="project" value="InterPro"/>
</dbReference>
<dbReference type="InterPro" id="IPR002934">
    <property type="entry name" value="Polymerase_NTP_transf_dom"/>
</dbReference>
<evidence type="ECO:0000313" key="9">
    <source>
        <dbReference type="EMBL" id="CEL24980.1"/>
    </source>
</evidence>
<reference evidence="9" key="3">
    <citation type="submission" date="2014-09" db="EMBL/GenBank/DDBJ databases">
        <authorList>
            <person name="Bishop-Lilly K.A."/>
            <person name="Broomall S.M."/>
            <person name="Chain P.S."/>
            <person name="Chertkov O."/>
            <person name="Coyne S.R."/>
            <person name="Daligault H.E."/>
            <person name="Davenport K.W."/>
            <person name="Erkkila T."/>
            <person name="Frey K.G."/>
            <person name="Gibbons H.S."/>
            <person name="Gu W."/>
            <person name="Jaissle J."/>
            <person name="Johnson S.L."/>
            <person name="Koroleva G.I."/>
            <person name="Ladner J.T."/>
            <person name="Lo C.-C."/>
            <person name="Minogue T.D."/>
            <person name="Munk C."/>
            <person name="Palacios G.F."/>
            <person name="Redden C.L."/>
            <person name="Rosenzweig C.N."/>
            <person name="Scholz M.B."/>
            <person name="Teshima H."/>
            <person name="Xu Y."/>
        </authorList>
    </citation>
    <scope>NUCLEOTIDE SEQUENCE</scope>
    <source>
        <strain evidence="9">Mb9</strain>
    </source>
</reference>
<dbReference type="InterPro" id="IPR036388">
    <property type="entry name" value="WH-like_DNA-bd_sf"/>
</dbReference>
<dbReference type="RefSeq" id="WP_060537763.1">
    <property type="nucleotide sequence ID" value="NZ_JARVXG010000043.1"/>
</dbReference>
<dbReference type="Pfam" id="PF01909">
    <property type="entry name" value="NTP_transf_2"/>
    <property type="match status" value="1"/>
</dbReference>
<feature type="coiled-coil region" evidence="4">
    <location>
        <begin position="251"/>
        <end position="278"/>
    </location>
</feature>
<keyword evidence="7" id="KW-0808">Transferase</keyword>
<keyword evidence="10" id="KW-1185">Reference proteome</keyword>
<dbReference type="EC" id="2.7.7.108" evidence="1"/>
<dbReference type="InterPro" id="IPR036390">
    <property type="entry name" value="WH_DNA-bd_sf"/>
</dbReference>
<comment type="catalytic activity">
    <reaction evidence="2">
        <text>O-(5'-adenylyl)-L-tyrosyl-[protein] + ATP = O-[5'-(adenylyl-(5'-&gt;3')-adenylyl)]-L-tyrosyl-[protein] + diphosphate</text>
        <dbReference type="Rhea" id="RHEA:66528"/>
        <dbReference type="Rhea" id="RHEA-COMP:13846"/>
        <dbReference type="Rhea" id="RHEA-COMP:17046"/>
        <dbReference type="ChEBI" id="CHEBI:30616"/>
        <dbReference type="ChEBI" id="CHEBI:33019"/>
        <dbReference type="ChEBI" id="CHEBI:83624"/>
        <dbReference type="ChEBI" id="CHEBI:167160"/>
    </reaction>
</comment>
<evidence type="ECO:0000313" key="7">
    <source>
        <dbReference type="EMBL" id="AIS31815.1"/>
    </source>
</evidence>
<dbReference type="SUPFAM" id="SSF46785">
    <property type="entry name" value="Winged helix' DNA-binding domain"/>
    <property type="match status" value="1"/>
</dbReference>
<evidence type="ECO:0000256" key="3">
    <source>
        <dbReference type="ARBA" id="ARBA00048696"/>
    </source>
</evidence>
<accession>A0A090I3W1</accession>
<dbReference type="Proteomes" id="UP000029661">
    <property type="component" value="Chromosome"/>
</dbReference>
<dbReference type="CDD" id="cd05403">
    <property type="entry name" value="NT_KNTase_like"/>
    <property type="match status" value="1"/>
</dbReference>
<dbReference type="InterPro" id="IPR043519">
    <property type="entry name" value="NT_sf"/>
</dbReference>
<reference evidence="7" key="1">
    <citation type="submission" date="2013-12" db="EMBL/GenBank/DDBJ databases">
        <title>The complete genome sequence of Methanobacterium sp. BRM9.</title>
        <authorList>
            <consortium name="Pastoral Greenhouse Gas Research Consortium"/>
            <person name="Kelly W.J."/>
            <person name="Leahy S.C."/>
            <person name="Perry R."/>
            <person name="Li D."/>
            <person name="Altermann E."/>
            <person name="Lambie S.C."/>
            <person name="Attwood G.T."/>
        </authorList>
    </citation>
    <scope>NUCLEOTIDE SEQUENCE [LARGE SCALE GENOMIC DNA]</scope>
    <source>
        <strain evidence="7">BRM9</strain>
    </source>
</reference>
<reference evidence="8" key="2">
    <citation type="submission" date="2014-08" db="EMBL/GenBank/DDBJ databases">
        <authorList>
            <person name="Wibberg D."/>
        </authorList>
    </citation>
    <scope>NUCLEOTIDE SEQUENCE</scope>
</reference>
<dbReference type="Proteomes" id="UP000062768">
    <property type="component" value="Chromosome I"/>
</dbReference>
<dbReference type="KEGG" id="mfc:BRM9_0999"/>
<dbReference type="GO" id="GO:0070733">
    <property type="term" value="F:AMPylase activity"/>
    <property type="evidence" value="ECO:0007669"/>
    <property type="project" value="UniProtKB-EC"/>
</dbReference>
<dbReference type="CDD" id="cd00090">
    <property type="entry name" value="HTH_ARSR"/>
    <property type="match status" value="1"/>
</dbReference>
<dbReference type="Gene3D" id="3.30.460.10">
    <property type="entry name" value="Beta Polymerase, domain 2"/>
    <property type="match status" value="1"/>
</dbReference>
<evidence type="ECO:0000256" key="4">
    <source>
        <dbReference type="SAM" id="Coils"/>
    </source>
</evidence>
<gene>
    <name evidence="7" type="ORF">BRM9_0999</name>
    <name evidence="8" type="ORF">DSM1535_1657</name>
    <name evidence="9" type="ORF">MB9_1343</name>
</gene>
<dbReference type="Gene3D" id="1.10.10.10">
    <property type="entry name" value="Winged helix-like DNA-binding domain superfamily/Winged helix DNA-binding domain"/>
    <property type="match status" value="1"/>
</dbReference>
<dbReference type="KEGG" id="mfi:DSM1535_1657"/>
<keyword evidence="4" id="KW-0175">Coiled coil</keyword>
<evidence type="ECO:0000256" key="1">
    <source>
        <dbReference type="ARBA" id="ARBA00034531"/>
    </source>
</evidence>
<evidence type="ECO:0000259" key="5">
    <source>
        <dbReference type="Pfam" id="PF01909"/>
    </source>
</evidence>
<evidence type="ECO:0000313" key="8">
    <source>
        <dbReference type="EMBL" id="CEA13983.1"/>
    </source>
</evidence>
<dbReference type="GO" id="GO:0003677">
    <property type="term" value="F:DNA binding"/>
    <property type="evidence" value="ECO:0007669"/>
    <property type="project" value="InterPro"/>
</dbReference>
<dbReference type="InterPro" id="IPR005471">
    <property type="entry name" value="Tscrpt_reg_IclR_N"/>
</dbReference>
<evidence type="ECO:0000259" key="6">
    <source>
        <dbReference type="Pfam" id="PF09339"/>
    </source>
</evidence>
<feature type="domain" description="Polymerase nucleotidyl transferase" evidence="5">
    <location>
        <begin position="116"/>
        <end position="180"/>
    </location>
</feature>